<dbReference type="eggNOG" id="COG2861">
    <property type="taxonomic scope" value="Bacteria"/>
</dbReference>
<dbReference type="InterPro" id="IPR011330">
    <property type="entry name" value="Glyco_hydro/deAcase_b/a-brl"/>
</dbReference>
<dbReference type="OrthoDB" id="9784811at2"/>
<dbReference type="EMBL" id="CP002631">
    <property type="protein sequence ID" value="AEB14930.1"/>
    <property type="molecule type" value="Genomic_DNA"/>
</dbReference>
<dbReference type="PANTHER" id="PTHR30105">
    <property type="entry name" value="UNCHARACTERIZED YIBQ-RELATED"/>
    <property type="match status" value="1"/>
</dbReference>
<feature type="region of interest" description="Disordered" evidence="1">
    <location>
        <begin position="1"/>
        <end position="22"/>
    </location>
</feature>
<dbReference type="InterPro" id="IPR006837">
    <property type="entry name" value="Divergent_DAC"/>
</dbReference>
<protein>
    <recommendedName>
        <fullName evidence="4">Divergent polysaccharide deacetylase family protein</fullName>
    </recommendedName>
</protein>
<dbReference type="AlphaFoldDB" id="F2NW75"/>
<proteinExistence type="predicted"/>
<evidence type="ECO:0000313" key="3">
    <source>
        <dbReference type="Proteomes" id="UP000006852"/>
    </source>
</evidence>
<feature type="compositionally biased region" description="Basic and acidic residues" evidence="1">
    <location>
        <begin position="78"/>
        <end position="87"/>
    </location>
</feature>
<sequence length="389" mass="43564">MAEKKQNIKRTAKKRSPRKKKPKIILDNKRVLLLSALIIFLCAVFLSMAFVFSSPKKEKQPKVQNVEQQVLRQEQKNKFAEKNKVAENKNQPKNVQPEKKEAVQKPLEIQPEIKKVPVEKKSEEKKPQPVSKQEIKKDEPKIASVNPPAKKTEEIKVEKYSIPPAKNGATLVFIIDDGGYDTYNLKLYTSLPFPIAVAVLPKLAHSKDCAAIVRNSGQELMLHQPMQAQNLKLNPGAGAILPDMSLSEVYKQVSENIAEIGPIKGLNNHEGSLITCDVMKIGAVLDAVLDNGIFFVDSRTSAQTKAPQAALERDMKILERDVFIDDIISKDEMLAQIYRGLGIANKNGKVIMIGHVDKSAKILPQLLNDMYPYLKQKGYKIAFPSQIQK</sequence>
<dbReference type="STRING" id="869209.Tresu_2058"/>
<dbReference type="Gene3D" id="3.20.20.370">
    <property type="entry name" value="Glycoside hydrolase/deacetylase"/>
    <property type="match status" value="1"/>
</dbReference>
<evidence type="ECO:0000313" key="2">
    <source>
        <dbReference type="EMBL" id="AEB14930.1"/>
    </source>
</evidence>
<keyword evidence="3" id="KW-1185">Reference proteome</keyword>
<dbReference type="KEGG" id="tsu:Tresu_2058"/>
<feature type="compositionally biased region" description="Basic and acidic residues" evidence="1">
    <location>
        <begin position="111"/>
        <end position="141"/>
    </location>
</feature>
<evidence type="ECO:0008006" key="4">
    <source>
        <dbReference type="Google" id="ProtNLM"/>
    </source>
</evidence>
<dbReference type="Proteomes" id="UP000006852">
    <property type="component" value="Chromosome"/>
</dbReference>
<dbReference type="GeneID" id="302999180"/>
<feature type="region of interest" description="Disordered" evidence="1">
    <location>
        <begin position="78"/>
        <end position="145"/>
    </location>
</feature>
<reference evidence="3" key="2">
    <citation type="submission" date="2011-04" db="EMBL/GenBank/DDBJ databases">
        <title>The complete genome of chromosome of Treponema succinifaciens DSM 2489.</title>
        <authorList>
            <person name="Lucas S."/>
            <person name="Copeland A."/>
            <person name="Lapidus A."/>
            <person name="Bruce D."/>
            <person name="Goodwin L."/>
            <person name="Pitluck S."/>
            <person name="Peters L."/>
            <person name="Kyrpides N."/>
            <person name="Mavromatis K."/>
            <person name="Ivanova N."/>
            <person name="Ovchinnikova G."/>
            <person name="Teshima H."/>
            <person name="Detter J.C."/>
            <person name="Tapia R."/>
            <person name="Han C."/>
            <person name="Land M."/>
            <person name="Hauser L."/>
            <person name="Markowitz V."/>
            <person name="Cheng J.-F."/>
            <person name="Hugenholtz P."/>
            <person name="Woyke T."/>
            <person name="Wu D."/>
            <person name="Gronow S."/>
            <person name="Wellnitz S."/>
            <person name="Brambilla E."/>
            <person name="Klenk H.-P."/>
            <person name="Eisen J.A."/>
        </authorList>
    </citation>
    <scope>NUCLEOTIDE SEQUENCE [LARGE SCALE GENOMIC DNA]</scope>
    <source>
        <strain evidence="3">ATCC 33096 / DSM 2489 / 6091</strain>
    </source>
</reference>
<evidence type="ECO:0000256" key="1">
    <source>
        <dbReference type="SAM" id="MobiDB-lite"/>
    </source>
</evidence>
<reference evidence="2 3" key="1">
    <citation type="journal article" date="2011" name="Stand. Genomic Sci.">
        <title>Complete genome sequence of Treponema succinifaciens type strain (6091).</title>
        <authorList>
            <person name="Han C."/>
            <person name="Gronow S."/>
            <person name="Teshima H."/>
            <person name="Lapidus A."/>
            <person name="Nolan M."/>
            <person name="Lucas S."/>
            <person name="Hammon N."/>
            <person name="Deshpande S."/>
            <person name="Cheng J.F."/>
            <person name="Zeytun A."/>
            <person name="Tapia R."/>
            <person name="Goodwin L."/>
            <person name="Pitluck S."/>
            <person name="Liolios K."/>
            <person name="Pagani I."/>
            <person name="Ivanova N."/>
            <person name="Mavromatis K."/>
            <person name="Mikhailova N."/>
            <person name="Huntemann M."/>
            <person name="Pati A."/>
            <person name="Chen A."/>
            <person name="Palaniappan K."/>
            <person name="Land M."/>
            <person name="Hauser L."/>
            <person name="Brambilla E.M."/>
            <person name="Rohde M."/>
            <person name="Goker M."/>
            <person name="Woyke T."/>
            <person name="Bristow J."/>
            <person name="Eisen J.A."/>
            <person name="Markowitz V."/>
            <person name="Hugenholtz P."/>
            <person name="Kyrpides N.C."/>
            <person name="Klenk H.P."/>
            <person name="Detter J.C."/>
        </authorList>
    </citation>
    <scope>NUCLEOTIDE SEQUENCE [LARGE SCALE GENOMIC DNA]</scope>
    <source>
        <strain evidence="3">ATCC 33096 / DSM 2489 / 6091</strain>
    </source>
</reference>
<dbReference type="GO" id="GO:0005975">
    <property type="term" value="P:carbohydrate metabolic process"/>
    <property type="evidence" value="ECO:0007669"/>
    <property type="project" value="InterPro"/>
</dbReference>
<dbReference type="CDD" id="cd10936">
    <property type="entry name" value="CE4_DAC2"/>
    <property type="match status" value="1"/>
</dbReference>
<accession>F2NW75</accession>
<dbReference type="PANTHER" id="PTHR30105:SF2">
    <property type="entry name" value="DIVERGENT POLYSACCHARIDE DEACETYLASE SUPERFAMILY"/>
    <property type="match status" value="1"/>
</dbReference>
<dbReference type="RefSeq" id="WP_013702184.1">
    <property type="nucleotide sequence ID" value="NC_015385.1"/>
</dbReference>
<dbReference type="Pfam" id="PF04748">
    <property type="entry name" value="Polysacc_deac_2"/>
    <property type="match status" value="1"/>
</dbReference>
<name>F2NW75_TRES6</name>
<feature type="compositionally biased region" description="Basic residues" evidence="1">
    <location>
        <begin position="7"/>
        <end position="22"/>
    </location>
</feature>
<gene>
    <name evidence="2" type="ordered locus">Tresu_2058</name>
</gene>
<dbReference type="HOGENOM" id="CLU_041643_5_1_12"/>
<organism evidence="2 3">
    <name type="scientific">Treponema succinifaciens (strain ATCC 33096 / DSM 2489 / 6091)</name>
    <dbReference type="NCBI Taxonomy" id="869209"/>
    <lineage>
        <taxon>Bacteria</taxon>
        <taxon>Pseudomonadati</taxon>
        <taxon>Spirochaetota</taxon>
        <taxon>Spirochaetia</taxon>
        <taxon>Spirochaetales</taxon>
        <taxon>Treponemataceae</taxon>
        <taxon>Treponema</taxon>
    </lineage>
</organism>
<dbReference type="SUPFAM" id="SSF88713">
    <property type="entry name" value="Glycoside hydrolase/deacetylase"/>
    <property type="match status" value="1"/>
</dbReference>